<protein>
    <submittedName>
        <fullName evidence="3">Putative mitochondrial protein</fullName>
    </submittedName>
</protein>
<feature type="coiled-coil region" evidence="1">
    <location>
        <begin position="525"/>
        <end position="584"/>
    </location>
</feature>
<sequence>MNGSNHASALSSRRSSVSSQSSMQKPFGSNSADSADFARQMLARADERDRAFRERKKDSLEKKLYLESRRTGSSRSSRLSMSPASPSRPESPRADQNHLDTNGNDACVIKTGSPNPFLNMRQKEAAASPAMRRVQDMERRQAEKRAANQEMEWRMAVQERLHQMSLERKRLIAKKVAVAEKLEEMRRVHEQRARTANDVESSDSDDSDWESSSVPLDNNDVQRSVRMDSTAQAKSVPNPQKTDLELASDARRRTRDMMHRILNQAGISRDSESKLLRSIQQHSAAPSSPLKAKSTMDEHGHVLQDHMPLTDAVSKLSLMDLDDVETSTIIASIEQDREAKLLEERKKNPVRDVVKDIHDDIIQSNREESVRREIEQLERERISLFEAQKAEIHRLRQESGLSVEIIESLLSLEPIDFTPEAHQLRNELATDRRTLLKQESLQKKAEDLERQKAEHQQSVNILEKKKASLKEKMERVKKETAICTSELDSSSKNLQENQAAQSVLSKEIEHLRHSKSHEATSSNAKSALLSDLESIEAQHSNLKREIVIAEDQRVEWGTRRDSELATQQSRLQTMRLEIVELQKKKGVLLSSREDIREELKGSQESLSKSQLLFDTTQATGLQEAVRLRRELWIRQNAVFPLSTFIEKHRAALISETPSCSSSSSAVSFSVLERQADHLLSEISDYRLNKTKIKTKKGDDILSANSEVEKARVTVGEFEKVIVSKLVDAKQMGCKLDMVARVFQDDCLELQ</sequence>
<feature type="compositionally biased region" description="Polar residues" evidence="2">
    <location>
        <begin position="23"/>
        <end position="33"/>
    </location>
</feature>
<dbReference type="EMBL" id="VRVR01000047">
    <property type="protein sequence ID" value="KAF0852293.1"/>
    <property type="molecule type" value="Genomic_DNA"/>
</dbReference>
<gene>
    <name evidence="3" type="ORF">ANDGO_01578</name>
</gene>
<evidence type="ECO:0000256" key="1">
    <source>
        <dbReference type="SAM" id="Coils"/>
    </source>
</evidence>
<feature type="compositionally biased region" description="Basic and acidic residues" evidence="2">
    <location>
        <begin position="44"/>
        <end position="70"/>
    </location>
</feature>
<feature type="region of interest" description="Disordered" evidence="2">
    <location>
        <begin position="1"/>
        <end position="144"/>
    </location>
</feature>
<organism evidence="3 4">
    <name type="scientific">Andalucia godoyi</name>
    <name type="common">Flagellate</name>
    <dbReference type="NCBI Taxonomy" id="505711"/>
    <lineage>
        <taxon>Eukaryota</taxon>
        <taxon>Discoba</taxon>
        <taxon>Jakobida</taxon>
        <taxon>Andalucina</taxon>
        <taxon>Andaluciidae</taxon>
        <taxon>Andalucia</taxon>
    </lineage>
</organism>
<comment type="caution">
    <text evidence="3">The sequence shown here is derived from an EMBL/GenBank/DDBJ whole genome shotgun (WGS) entry which is preliminary data.</text>
</comment>
<proteinExistence type="predicted"/>
<evidence type="ECO:0000313" key="4">
    <source>
        <dbReference type="Proteomes" id="UP000799049"/>
    </source>
</evidence>
<feature type="compositionally biased region" description="Low complexity" evidence="2">
    <location>
        <begin position="1"/>
        <end position="22"/>
    </location>
</feature>
<feature type="region of interest" description="Disordered" evidence="2">
    <location>
        <begin position="189"/>
        <end position="245"/>
    </location>
</feature>
<feature type="compositionally biased region" description="Acidic residues" evidence="2">
    <location>
        <begin position="200"/>
        <end position="209"/>
    </location>
</feature>
<dbReference type="Proteomes" id="UP000799049">
    <property type="component" value="Unassembled WGS sequence"/>
</dbReference>
<accession>A0A8K0AGV4</accession>
<feature type="compositionally biased region" description="Basic and acidic residues" evidence="2">
    <location>
        <begin position="133"/>
        <end position="144"/>
    </location>
</feature>
<keyword evidence="1" id="KW-0175">Coiled coil</keyword>
<evidence type="ECO:0000256" key="2">
    <source>
        <dbReference type="SAM" id="MobiDB-lite"/>
    </source>
</evidence>
<dbReference type="AlphaFoldDB" id="A0A8K0AGV4"/>
<feature type="compositionally biased region" description="Polar residues" evidence="2">
    <location>
        <begin position="215"/>
        <end position="241"/>
    </location>
</feature>
<name>A0A8K0AGV4_ANDGO</name>
<keyword evidence="4" id="KW-1185">Reference proteome</keyword>
<reference evidence="3" key="1">
    <citation type="submission" date="2019-09" db="EMBL/GenBank/DDBJ databases">
        <title>The Mitochondrial Proteome of the Jakobid, Andalucia godoyi, a Protist With the Most Gene-Rich and Bacteria-Like Mitochondrial Genome.</title>
        <authorList>
            <person name="Gray M.W."/>
            <person name="Burger G."/>
            <person name="Derelle R."/>
            <person name="Klimes V."/>
            <person name="Leger M."/>
            <person name="Sarrasin M."/>
            <person name="Vlcek C."/>
            <person name="Roger A.J."/>
            <person name="Elias M."/>
            <person name="Lang B.F."/>
        </authorList>
    </citation>
    <scope>NUCLEOTIDE SEQUENCE</scope>
    <source>
        <strain evidence="3">And28</strain>
    </source>
</reference>
<feature type="compositionally biased region" description="Low complexity" evidence="2">
    <location>
        <begin position="71"/>
        <end position="88"/>
    </location>
</feature>
<evidence type="ECO:0000313" key="3">
    <source>
        <dbReference type="EMBL" id="KAF0852293.1"/>
    </source>
</evidence>
<feature type="coiled-coil region" evidence="1">
    <location>
        <begin position="438"/>
        <end position="479"/>
    </location>
</feature>